<evidence type="ECO:0000256" key="4">
    <source>
        <dbReference type="ARBA" id="ARBA00022763"/>
    </source>
</evidence>
<comment type="caution">
    <text evidence="14">The sequence shown here is derived from an EMBL/GenBank/DDBJ whole genome shotgun (WGS) entry which is preliminary data.</text>
</comment>
<evidence type="ECO:0000256" key="2">
    <source>
        <dbReference type="ARBA" id="ARBA00008343"/>
    </source>
</evidence>
<dbReference type="PROSITE" id="PS00764">
    <property type="entry name" value="ENDONUCLEASE_III_1"/>
    <property type="match status" value="1"/>
</dbReference>
<evidence type="ECO:0000259" key="13">
    <source>
        <dbReference type="SMART" id="SM00478"/>
    </source>
</evidence>
<keyword evidence="14" id="KW-0255">Endonuclease</keyword>
<dbReference type="InterPro" id="IPR004035">
    <property type="entry name" value="Endouclease-III_FeS-bd_BS"/>
</dbReference>
<evidence type="ECO:0000256" key="9">
    <source>
        <dbReference type="ARBA" id="ARBA00023239"/>
    </source>
</evidence>
<keyword evidence="7" id="KW-0411">Iron-sulfur</keyword>
<evidence type="ECO:0000256" key="11">
    <source>
        <dbReference type="HAMAP-Rule" id="MF_03183"/>
    </source>
</evidence>
<name>A0ABQ9XZ68_9EUKA</name>
<keyword evidence="10 11" id="KW-0326">Glycosidase</keyword>
<evidence type="ECO:0000313" key="14">
    <source>
        <dbReference type="EMBL" id="KAK2956739.1"/>
    </source>
</evidence>
<keyword evidence="6" id="KW-0408">Iron</keyword>
<feature type="compositionally biased region" description="Acidic residues" evidence="12">
    <location>
        <begin position="267"/>
        <end position="298"/>
    </location>
</feature>
<keyword evidence="4 11" id="KW-0227">DNA damage</keyword>
<dbReference type="SUPFAM" id="SSF48150">
    <property type="entry name" value="DNA-glycosylase"/>
    <property type="match status" value="1"/>
</dbReference>
<feature type="region of interest" description="Disordered" evidence="12">
    <location>
        <begin position="237"/>
        <end position="298"/>
    </location>
</feature>
<dbReference type="PANTHER" id="PTHR43286:SF1">
    <property type="entry name" value="ENDONUCLEASE III-LIKE PROTEIN 1"/>
    <property type="match status" value="1"/>
</dbReference>
<evidence type="ECO:0000256" key="3">
    <source>
        <dbReference type="ARBA" id="ARBA00022723"/>
    </source>
</evidence>
<evidence type="ECO:0000256" key="10">
    <source>
        <dbReference type="ARBA" id="ARBA00023295"/>
    </source>
</evidence>
<dbReference type="InterPro" id="IPR030841">
    <property type="entry name" value="NTH1"/>
</dbReference>
<dbReference type="InterPro" id="IPR003265">
    <property type="entry name" value="HhH-GPD_domain"/>
</dbReference>
<comment type="similarity">
    <text evidence="2 11">Belongs to the Nth/MutY family.</text>
</comment>
<keyword evidence="3" id="KW-0479">Metal-binding</keyword>
<feature type="compositionally biased region" description="Basic residues" evidence="12">
    <location>
        <begin position="238"/>
        <end position="262"/>
    </location>
</feature>
<dbReference type="EC" id="4.2.99.18" evidence="11"/>
<dbReference type="HAMAP" id="MF_03183">
    <property type="entry name" value="Endonuclease_III_Nth"/>
    <property type="match status" value="1"/>
</dbReference>
<comment type="function">
    <text evidence="11">Bifunctional DNA N-glycosylase with associated apurinic/apyrimidinic (AP) lyase function that catalyzes the first step in base excision repair (BER), the primary repair pathway for the repair of oxidative DNA damage. The DNA N-glycosylase activity releases the damaged DNA base from DNA by cleaving the N-glycosidic bond, leaving an AP site. The AP lyase activity cleaves the phosphodiester bond 3' to the AP site by a beta-elimination. Primarily recognizes and repairs oxidative base damage of pyrimidines.</text>
</comment>
<evidence type="ECO:0000256" key="5">
    <source>
        <dbReference type="ARBA" id="ARBA00022801"/>
    </source>
</evidence>
<comment type="catalytic activity">
    <reaction evidence="11">
        <text>2'-deoxyribonucleotide-(2'-deoxyribose 5'-phosphate)-2'-deoxyribonucleotide-DNA = a 3'-end 2'-deoxyribonucleotide-(2,3-dehydro-2,3-deoxyribose 5'-phosphate)-DNA + a 5'-end 5'-phospho-2'-deoxyribonucleoside-DNA + H(+)</text>
        <dbReference type="Rhea" id="RHEA:66592"/>
        <dbReference type="Rhea" id="RHEA-COMP:13180"/>
        <dbReference type="Rhea" id="RHEA-COMP:16897"/>
        <dbReference type="Rhea" id="RHEA-COMP:17067"/>
        <dbReference type="ChEBI" id="CHEBI:15378"/>
        <dbReference type="ChEBI" id="CHEBI:136412"/>
        <dbReference type="ChEBI" id="CHEBI:157695"/>
        <dbReference type="ChEBI" id="CHEBI:167181"/>
        <dbReference type="EC" id="4.2.99.18"/>
    </reaction>
</comment>
<dbReference type="Proteomes" id="UP001281761">
    <property type="component" value="Unassembled WGS sequence"/>
</dbReference>
<keyword evidence="11" id="KW-0539">Nucleus</keyword>
<accession>A0ABQ9XZ68</accession>
<protein>
    <recommendedName>
        <fullName evidence="11">Endonuclease III homolog</fullName>
        <ecNumber evidence="11">3.2.2.-</ecNumber>
        <ecNumber evidence="11">4.2.99.18</ecNumber>
    </recommendedName>
    <alternativeName>
        <fullName evidence="11">Bifunctional DNA N-glycosylase/DNA-(apurinic or apyrimidinic site) lyase</fullName>
        <shortName evidence="11">DNA glycosylase/AP lyase</shortName>
    </alternativeName>
</protein>
<dbReference type="GO" id="GO:0140078">
    <property type="term" value="F:class I DNA-(apurinic or apyrimidinic site) endonuclease activity"/>
    <property type="evidence" value="ECO:0007669"/>
    <property type="project" value="UniProtKB-EC"/>
</dbReference>
<keyword evidence="9 11" id="KW-0456">Lyase</keyword>
<keyword evidence="14" id="KW-0540">Nuclease</keyword>
<dbReference type="EMBL" id="JARBJD010000053">
    <property type="protein sequence ID" value="KAK2956739.1"/>
    <property type="molecule type" value="Genomic_DNA"/>
</dbReference>
<evidence type="ECO:0000256" key="8">
    <source>
        <dbReference type="ARBA" id="ARBA00023204"/>
    </source>
</evidence>
<dbReference type="InterPro" id="IPR023170">
    <property type="entry name" value="HhH_base_excis_C"/>
</dbReference>
<comment type="caution">
    <text evidence="11">Lacks conserved residue(s) required for the propagation of feature annotation.</text>
</comment>
<dbReference type="InterPro" id="IPR011257">
    <property type="entry name" value="DNA_glycosylase"/>
</dbReference>
<feature type="domain" description="HhH-GPD" evidence="13">
    <location>
        <begin position="65"/>
        <end position="213"/>
    </location>
</feature>
<dbReference type="EC" id="3.2.2.-" evidence="11"/>
<dbReference type="SMART" id="SM00478">
    <property type="entry name" value="ENDO3c"/>
    <property type="match status" value="1"/>
</dbReference>
<dbReference type="PANTHER" id="PTHR43286">
    <property type="entry name" value="ENDONUCLEASE III-LIKE PROTEIN 1"/>
    <property type="match status" value="1"/>
</dbReference>
<evidence type="ECO:0000256" key="6">
    <source>
        <dbReference type="ARBA" id="ARBA00023004"/>
    </source>
</evidence>
<sequence>MSQRKSPKKSVKHVPPNDWQDVWDGIVEMRKSKNAPVDLIGASSSADRNAPPKVQRFQYLVGLMLSSLTKDANTNQAIQNLRSVGLTVDKMRELTEDEIDTHIKGVGFHKTKAKNIKKVADILHEKYDDDTPPTYEEVILLPGVGPKMGHLFIQLSTGQAQGIGVDVHVHRIANRLKWANSTTPEGTRVQLESWLPHDKWMEINELVVGFGQTQCPAQNPKCDTCLISKICPSSALGKQKRTRSSKTEKKKPKRAVKSRKRAKDSSSDDPSDDYESNFLDSDDDRVVAEDSEPDDEND</sequence>
<reference evidence="14 15" key="1">
    <citation type="journal article" date="2022" name="bioRxiv">
        <title>Genomics of Preaxostyla Flagellates Illuminates Evolutionary Transitions and the Path Towards Mitochondrial Loss.</title>
        <authorList>
            <person name="Novak L.V.F."/>
            <person name="Treitli S.C."/>
            <person name="Pyrih J."/>
            <person name="Halakuc P."/>
            <person name="Pipaliya S.V."/>
            <person name="Vacek V."/>
            <person name="Brzon O."/>
            <person name="Soukal P."/>
            <person name="Eme L."/>
            <person name="Dacks J.B."/>
            <person name="Karnkowska A."/>
            <person name="Elias M."/>
            <person name="Hampl V."/>
        </authorList>
    </citation>
    <scope>NUCLEOTIDE SEQUENCE [LARGE SCALE GENOMIC DNA]</scope>
    <source>
        <strain evidence="14">NAU3</strain>
        <tissue evidence="14">Gut</tissue>
    </source>
</reference>
<keyword evidence="11" id="KW-0496">Mitochondrion</keyword>
<keyword evidence="15" id="KW-1185">Reference proteome</keyword>
<dbReference type="Pfam" id="PF00730">
    <property type="entry name" value="HhH-GPD"/>
    <property type="match status" value="1"/>
</dbReference>
<keyword evidence="8 11" id="KW-0234">DNA repair</keyword>
<dbReference type="Gene3D" id="1.10.1670.10">
    <property type="entry name" value="Helix-hairpin-Helix base-excision DNA repair enzymes (C-terminal)"/>
    <property type="match status" value="1"/>
</dbReference>
<proteinExistence type="inferred from homology"/>
<evidence type="ECO:0000313" key="15">
    <source>
        <dbReference type="Proteomes" id="UP001281761"/>
    </source>
</evidence>
<comment type="cofactor">
    <cofactor evidence="1">
        <name>[4Fe-4S] cluster</name>
        <dbReference type="ChEBI" id="CHEBI:49883"/>
    </cofactor>
</comment>
<dbReference type="CDD" id="cd00056">
    <property type="entry name" value="ENDO3c"/>
    <property type="match status" value="1"/>
</dbReference>
<evidence type="ECO:0000256" key="7">
    <source>
        <dbReference type="ARBA" id="ARBA00023014"/>
    </source>
</evidence>
<gene>
    <name evidence="11" type="primary">NTH1</name>
    <name evidence="14" type="ORF">BLNAU_8373</name>
</gene>
<evidence type="ECO:0000256" key="1">
    <source>
        <dbReference type="ARBA" id="ARBA00001966"/>
    </source>
</evidence>
<comment type="subcellular location">
    <subcellularLocation>
        <location evidence="11">Nucleus</location>
    </subcellularLocation>
    <subcellularLocation>
        <location evidence="11">Mitochondrion</location>
    </subcellularLocation>
</comment>
<organism evidence="14 15">
    <name type="scientific">Blattamonas nauphoetae</name>
    <dbReference type="NCBI Taxonomy" id="2049346"/>
    <lineage>
        <taxon>Eukaryota</taxon>
        <taxon>Metamonada</taxon>
        <taxon>Preaxostyla</taxon>
        <taxon>Oxymonadida</taxon>
        <taxon>Blattamonas</taxon>
    </lineage>
</organism>
<dbReference type="Gene3D" id="1.10.340.30">
    <property type="entry name" value="Hypothetical protein, domain 2"/>
    <property type="match status" value="1"/>
</dbReference>
<keyword evidence="5 11" id="KW-0378">Hydrolase</keyword>
<evidence type="ECO:0000256" key="12">
    <source>
        <dbReference type="SAM" id="MobiDB-lite"/>
    </source>
</evidence>